<protein>
    <submittedName>
        <fullName evidence="1">Uncharacterized protein</fullName>
    </submittedName>
</protein>
<dbReference type="AlphaFoldDB" id="A0AA39YN09"/>
<comment type="caution">
    <text evidence="1">The sequence shown here is derived from an EMBL/GenBank/DDBJ whole genome shotgun (WGS) entry which is preliminary data.</text>
</comment>
<dbReference type="EMBL" id="JAULSV010000001">
    <property type="protein sequence ID" value="KAK0655533.1"/>
    <property type="molecule type" value="Genomic_DNA"/>
</dbReference>
<reference evidence="1" key="1">
    <citation type="submission" date="2023-06" db="EMBL/GenBank/DDBJ databases">
        <title>Genome-scale phylogeny and comparative genomics of the fungal order Sordariales.</title>
        <authorList>
            <consortium name="Lawrence Berkeley National Laboratory"/>
            <person name="Hensen N."/>
            <person name="Bonometti L."/>
            <person name="Westerberg I."/>
            <person name="Brannstrom I.O."/>
            <person name="Guillou S."/>
            <person name="Cros-Aarteil S."/>
            <person name="Calhoun S."/>
            <person name="Haridas S."/>
            <person name="Kuo A."/>
            <person name="Mondo S."/>
            <person name="Pangilinan J."/>
            <person name="Riley R."/>
            <person name="Labutti K."/>
            <person name="Andreopoulos B."/>
            <person name="Lipzen A."/>
            <person name="Chen C."/>
            <person name="Yanf M."/>
            <person name="Daum C."/>
            <person name="Ng V."/>
            <person name="Clum A."/>
            <person name="Steindorff A."/>
            <person name="Ohm R."/>
            <person name="Martin F."/>
            <person name="Silar P."/>
            <person name="Natvig D."/>
            <person name="Lalanne C."/>
            <person name="Gautier V."/>
            <person name="Ament-Velasquez S.L."/>
            <person name="Kruys A."/>
            <person name="Hutchinson M.I."/>
            <person name="Powell A.J."/>
            <person name="Barry K."/>
            <person name="Miller A.N."/>
            <person name="Grigoriev I.V."/>
            <person name="Debuchy R."/>
            <person name="Gladieux P."/>
            <person name="Thoren M.H."/>
            <person name="Johannesson H."/>
        </authorList>
    </citation>
    <scope>NUCLEOTIDE SEQUENCE</scope>
    <source>
        <strain evidence="1">SMH2532-1</strain>
    </source>
</reference>
<feature type="non-terminal residue" evidence="1">
    <location>
        <position position="1"/>
    </location>
</feature>
<sequence length="200" mass="23046">SFPIPVAAGQPDYPLDVAWDSLNILPQLLHVQFLPLLLPICLQSRPRSRHLSLPERPLHPTPRRLDCVQIRRVWRPFKHFKSHRLPELTVPLGGVRAGVILYRNMRSPAKFGLKPMYELEVQRLQNLLTVPPLLERVCSLVFAEYLHFGFVPPRFRVRLILRMPVSSSQAIRSSVSWAALYRSICALYFFFIAAVSFGQQ</sequence>
<gene>
    <name evidence="1" type="ORF">B0T16DRAFT_499507</name>
</gene>
<dbReference type="Proteomes" id="UP001174936">
    <property type="component" value="Unassembled WGS sequence"/>
</dbReference>
<accession>A0AA39YN09</accession>
<keyword evidence="2" id="KW-1185">Reference proteome</keyword>
<evidence type="ECO:0000313" key="1">
    <source>
        <dbReference type="EMBL" id="KAK0655533.1"/>
    </source>
</evidence>
<proteinExistence type="predicted"/>
<organism evidence="1 2">
    <name type="scientific">Cercophora newfieldiana</name>
    <dbReference type="NCBI Taxonomy" id="92897"/>
    <lineage>
        <taxon>Eukaryota</taxon>
        <taxon>Fungi</taxon>
        <taxon>Dikarya</taxon>
        <taxon>Ascomycota</taxon>
        <taxon>Pezizomycotina</taxon>
        <taxon>Sordariomycetes</taxon>
        <taxon>Sordariomycetidae</taxon>
        <taxon>Sordariales</taxon>
        <taxon>Lasiosphaeriaceae</taxon>
        <taxon>Cercophora</taxon>
    </lineage>
</organism>
<evidence type="ECO:0000313" key="2">
    <source>
        <dbReference type="Proteomes" id="UP001174936"/>
    </source>
</evidence>
<name>A0AA39YN09_9PEZI</name>